<sequence length="174" mass="19589">MPFSNLSIDVNTLPRQEELELQPVSPKFKAVQWWNWSVLWIIIAALFTGFLFLPKVKLSVTAIIIVSGSLLLLAVIHKIAQLLSFRFRAFAVREHDIVYQQGWLIRKKEFCPFSRIQHCSVNAGIFERKYGLATLEVFTAGSSGADIAIKGLTAEQATLLKEMIIKNAGQDDNI</sequence>
<evidence type="ECO:0000313" key="3">
    <source>
        <dbReference type="EMBL" id="MFD2918504.1"/>
    </source>
</evidence>
<comment type="caution">
    <text evidence="3">The sequence shown here is derived from an EMBL/GenBank/DDBJ whole genome shotgun (WGS) entry which is preliminary data.</text>
</comment>
<keyword evidence="1" id="KW-0812">Transmembrane</keyword>
<proteinExistence type="predicted"/>
<dbReference type="Proteomes" id="UP001597511">
    <property type="component" value="Unassembled WGS sequence"/>
</dbReference>
<protein>
    <submittedName>
        <fullName evidence="3">PH domain-containing protein</fullName>
    </submittedName>
</protein>
<dbReference type="InterPro" id="IPR005182">
    <property type="entry name" value="YdbS-like_PH"/>
</dbReference>
<feature type="transmembrane region" description="Helical" evidence="1">
    <location>
        <begin position="60"/>
        <end position="80"/>
    </location>
</feature>
<dbReference type="RefSeq" id="WP_386094756.1">
    <property type="nucleotide sequence ID" value="NZ_JBHUOZ010000001.1"/>
</dbReference>
<name>A0ABW6A0F7_9BACT</name>
<dbReference type="PANTHER" id="PTHR34473">
    <property type="entry name" value="UPF0699 TRANSMEMBRANE PROTEIN YDBS"/>
    <property type="match status" value="1"/>
</dbReference>
<reference evidence="4" key="1">
    <citation type="journal article" date="2019" name="Int. J. Syst. Evol. Microbiol.">
        <title>The Global Catalogue of Microorganisms (GCM) 10K type strain sequencing project: providing services to taxonomists for standard genome sequencing and annotation.</title>
        <authorList>
            <consortium name="The Broad Institute Genomics Platform"/>
            <consortium name="The Broad Institute Genome Sequencing Center for Infectious Disease"/>
            <person name="Wu L."/>
            <person name="Ma J."/>
        </authorList>
    </citation>
    <scope>NUCLEOTIDE SEQUENCE [LARGE SCALE GENOMIC DNA]</scope>
    <source>
        <strain evidence="4">KCTC 23299</strain>
    </source>
</reference>
<dbReference type="PANTHER" id="PTHR34473:SF2">
    <property type="entry name" value="UPF0699 TRANSMEMBRANE PROTEIN YDBT"/>
    <property type="match status" value="1"/>
</dbReference>
<accession>A0ABW6A0F7</accession>
<keyword evidence="4" id="KW-1185">Reference proteome</keyword>
<feature type="domain" description="YdbS-like PH" evidence="2">
    <location>
        <begin position="86"/>
        <end position="158"/>
    </location>
</feature>
<evidence type="ECO:0000256" key="1">
    <source>
        <dbReference type="SAM" id="Phobius"/>
    </source>
</evidence>
<feature type="transmembrane region" description="Helical" evidence="1">
    <location>
        <begin position="33"/>
        <end position="53"/>
    </location>
</feature>
<evidence type="ECO:0000313" key="4">
    <source>
        <dbReference type="Proteomes" id="UP001597511"/>
    </source>
</evidence>
<keyword evidence="1" id="KW-1133">Transmembrane helix</keyword>
<organism evidence="3 4">
    <name type="scientific">Terrimonas rubra</name>
    <dbReference type="NCBI Taxonomy" id="1035890"/>
    <lineage>
        <taxon>Bacteria</taxon>
        <taxon>Pseudomonadati</taxon>
        <taxon>Bacteroidota</taxon>
        <taxon>Chitinophagia</taxon>
        <taxon>Chitinophagales</taxon>
        <taxon>Chitinophagaceae</taxon>
        <taxon>Terrimonas</taxon>
    </lineage>
</organism>
<evidence type="ECO:0000259" key="2">
    <source>
        <dbReference type="Pfam" id="PF03703"/>
    </source>
</evidence>
<dbReference type="EMBL" id="JBHUOZ010000001">
    <property type="protein sequence ID" value="MFD2918504.1"/>
    <property type="molecule type" value="Genomic_DNA"/>
</dbReference>
<keyword evidence="1" id="KW-0472">Membrane</keyword>
<gene>
    <name evidence="3" type="ORF">ACFS6H_02210</name>
</gene>
<dbReference type="Pfam" id="PF03703">
    <property type="entry name" value="bPH_2"/>
    <property type="match status" value="1"/>
</dbReference>